<dbReference type="RefSeq" id="XP_010249817.1">
    <property type="nucleotide sequence ID" value="XM_010251515.2"/>
</dbReference>
<organism evidence="7 8">
    <name type="scientific">Nelumbo nucifera</name>
    <name type="common">Sacred lotus</name>
    <dbReference type="NCBI Taxonomy" id="4432"/>
    <lineage>
        <taxon>Eukaryota</taxon>
        <taxon>Viridiplantae</taxon>
        <taxon>Streptophyta</taxon>
        <taxon>Embryophyta</taxon>
        <taxon>Tracheophyta</taxon>
        <taxon>Spermatophyta</taxon>
        <taxon>Magnoliopsida</taxon>
        <taxon>Proteales</taxon>
        <taxon>Nelumbonaceae</taxon>
        <taxon>Nelumbo</taxon>
    </lineage>
</organism>
<evidence type="ECO:0000259" key="6">
    <source>
        <dbReference type="PROSITE" id="PS51914"/>
    </source>
</evidence>
<dbReference type="InterPro" id="IPR039794">
    <property type="entry name" value="Gtb1-like"/>
</dbReference>
<dbReference type="Proteomes" id="UP000189703">
    <property type="component" value="Unplaced"/>
</dbReference>
<evidence type="ECO:0000256" key="1">
    <source>
        <dbReference type="ARBA" id="ARBA00022387"/>
    </source>
</evidence>
<dbReference type="PANTHER" id="PTHR12630">
    <property type="entry name" value="N-LINKED OLIGOSACCHARIDE PROCESSING"/>
    <property type="match status" value="1"/>
</dbReference>
<dbReference type="eggNOG" id="KOG2397">
    <property type="taxonomic scope" value="Eukaryota"/>
</dbReference>
<name>A0A1U7Z8Q6_NELNU</name>
<evidence type="ECO:0000256" key="5">
    <source>
        <dbReference type="SAM" id="MobiDB-lite"/>
    </source>
</evidence>
<dbReference type="OrthoDB" id="28322at2759"/>
<dbReference type="KEGG" id="nnu:104592254"/>
<dbReference type="STRING" id="4432.A0A1U7Z8Q6"/>
<proteinExistence type="predicted"/>
<evidence type="ECO:0000256" key="4">
    <source>
        <dbReference type="ARBA" id="ARBA00023157"/>
    </source>
</evidence>
<evidence type="ECO:0000313" key="8">
    <source>
        <dbReference type="RefSeq" id="XP_010249817.1"/>
    </source>
</evidence>
<keyword evidence="3" id="KW-0256">Endoplasmic reticulum</keyword>
<dbReference type="FunCoup" id="A0A1U7Z8Q6">
    <property type="interactions" value="4395"/>
</dbReference>
<dbReference type="InParanoid" id="A0A1U7Z8Q6"/>
<reference evidence="8" key="1">
    <citation type="submission" date="2025-08" db="UniProtKB">
        <authorList>
            <consortium name="RefSeq"/>
        </authorList>
    </citation>
    <scope>IDENTIFICATION</scope>
</reference>
<dbReference type="OMA" id="YENGQHC"/>
<evidence type="ECO:0000313" key="7">
    <source>
        <dbReference type="Proteomes" id="UP000189703"/>
    </source>
</evidence>
<dbReference type="GeneID" id="104592254"/>
<dbReference type="InterPro" id="IPR044865">
    <property type="entry name" value="MRH_dom"/>
</dbReference>
<feature type="compositionally biased region" description="Basic and acidic residues" evidence="5">
    <location>
        <begin position="346"/>
        <end position="356"/>
    </location>
</feature>
<dbReference type="Gene3D" id="2.70.130.10">
    <property type="entry name" value="Mannose-6-phosphate receptor binding domain"/>
    <property type="match status" value="1"/>
</dbReference>
<dbReference type="SUPFAM" id="SSF50911">
    <property type="entry name" value="Mannose 6-phosphate receptor domain"/>
    <property type="match status" value="1"/>
</dbReference>
<dbReference type="InterPro" id="IPR036607">
    <property type="entry name" value="PRKCSH"/>
</dbReference>
<sequence length="600" mass="68200">MFHLFASHSLEFLSFGLHSKMKTQRLCLLLGLLFLLPILGSASAVSKDLLGIAPGDEKHYQSEFIKCKDGSKGFTRAQINDDFCDCPDGTDEPGTSACPGGKFYCRNAGHTPLSLFSSRVNDGICDCCDGSDEYDGKVKCLNTCWESGKVAREKLNKKIATYREGVTIRKKEVEQAKQAIVKDEAELSRLKSEEKILKGLVQQLKAQKEQIEKLEEQERLEKEKEQKRKKEAEQKVNEERQAIETSHDDKTGVLEDPPVDEHTKEDKDETVAASNASHEPGSGASPHQGVKQENEVSDNTEGLSREELGRLVASRWTGKNTKSQTNEDDVPKGEDHEINEEIPVNTHDEDHDHYASENDVDSQNFDDDNIEDGNSDEEPEEEYNDDSTTSYNSDSEDQADFSDITTSSSSWLDKIQETVRDILQKVNLFQTPVEKSEAARIRKEYDDSNKKLSKILSTISSLTEKLKHDFGPDKEFYSFYDRCFENRQNKYVYKVCPFKKALQVEGHSTTHLGRWEKFEDSYRVMVFSNGDRCWNGPDRSLKVKLRCGLNNELADVDEPSRCEYMAILSTPAVCLEEKLKELQYKLDLMNREQPQSRDEL</sequence>
<feature type="compositionally biased region" description="Basic and acidic residues" evidence="5">
    <location>
        <begin position="221"/>
        <end position="270"/>
    </location>
</feature>
<protein>
    <recommendedName>
        <fullName evidence="1">Glucosidase 2 subunit beta</fullName>
    </recommendedName>
</protein>
<dbReference type="Pfam" id="PF12999">
    <property type="entry name" value="PRKCSH-like"/>
    <property type="match status" value="1"/>
</dbReference>
<dbReference type="InterPro" id="IPR028146">
    <property type="entry name" value="PRKCSH_N"/>
</dbReference>
<dbReference type="GO" id="GO:0017177">
    <property type="term" value="C:glucosidase II complex"/>
    <property type="evidence" value="ECO:0000318"/>
    <property type="project" value="GO_Central"/>
</dbReference>
<keyword evidence="2" id="KW-0732">Signal</keyword>
<dbReference type="InterPro" id="IPR009011">
    <property type="entry name" value="Man6P_isomerase_rcpt-bd_dom_sf"/>
</dbReference>
<accession>A0A1U7Z8Q6</accession>
<keyword evidence="7" id="KW-1185">Reference proteome</keyword>
<dbReference type="PROSITE" id="PS51914">
    <property type="entry name" value="MRH"/>
    <property type="match status" value="1"/>
</dbReference>
<gene>
    <name evidence="8" type="primary">LOC104592254</name>
</gene>
<dbReference type="PANTHER" id="PTHR12630:SF1">
    <property type="entry name" value="GLUCOSIDASE 2 SUBUNIT BETA"/>
    <property type="match status" value="1"/>
</dbReference>
<dbReference type="AlphaFoldDB" id="A0A1U7Z8Q6"/>
<dbReference type="GO" id="GO:0006491">
    <property type="term" value="P:N-glycan processing"/>
    <property type="evidence" value="ECO:0000318"/>
    <property type="project" value="GO_Central"/>
</dbReference>
<feature type="domain" description="MRH" evidence="6">
    <location>
        <begin position="481"/>
        <end position="576"/>
    </location>
</feature>
<keyword evidence="4" id="KW-1015">Disulfide bond</keyword>
<dbReference type="Pfam" id="PF13015">
    <property type="entry name" value="PRKCSH_1"/>
    <property type="match status" value="1"/>
</dbReference>
<evidence type="ECO:0000256" key="2">
    <source>
        <dbReference type="ARBA" id="ARBA00022729"/>
    </source>
</evidence>
<feature type="region of interest" description="Disordered" evidence="5">
    <location>
        <begin position="221"/>
        <end position="405"/>
    </location>
</feature>
<feature type="compositionally biased region" description="Acidic residues" evidence="5">
    <location>
        <begin position="358"/>
        <end position="385"/>
    </location>
</feature>
<evidence type="ECO:0000256" key="3">
    <source>
        <dbReference type="ARBA" id="ARBA00022824"/>
    </source>
</evidence>